<protein>
    <recommendedName>
        <fullName evidence="3">beta-N-acetylhexosaminidase</fullName>
        <ecNumber evidence="3">3.2.1.52</ecNumber>
    </recommendedName>
</protein>
<dbReference type="GO" id="GO:0005975">
    <property type="term" value="P:carbohydrate metabolic process"/>
    <property type="evidence" value="ECO:0007669"/>
    <property type="project" value="InterPro"/>
</dbReference>
<evidence type="ECO:0000313" key="10">
    <source>
        <dbReference type="EMBL" id="MBO8480414.1"/>
    </source>
</evidence>
<dbReference type="GO" id="GO:0016020">
    <property type="term" value="C:membrane"/>
    <property type="evidence" value="ECO:0007669"/>
    <property type="project" value="TreeGrafter"/>
</dbReference>
<evidence type="ECO:0000256" key="3">
    <source>
        <dbReference type="ARBA" id="ARBA00012663"/>
    </source>
</evidence>
<dbReference type="Pfam" id="PF00728">
    <property type="entry name" value="Glyco_hydro_20"/>
    <property type="match status" value="1"/>
</dbReference>
<dbReference type="Gene3D" id="3.20.20.80">
    <property type="entry name" value="Glycosidases"/>
    <property type="match status" value="1"/>
</dbReference>
<dbReference type="InterPro" id="IPR017853">
    <property type="entry name" value="GH"/>
</dbReference>
<comment type="caution">
    <text evidence="10">The sequence shown here is derived from an EMBL/GenBank/DDBJ whole genome shotgun (WGS) entry which is preliminary data.</text>
</comment>
<dbReference type="PANTHER" id="PTHR22600:SF57">
    <property type="entry name" value="BETA-N-ACETYLHEXOSAMINIDASE"/>
    <property type="match status" value="1"/>
</dbReference>
<sequence length="493" mass="52797">MKRILLFALLLLCLDAAAVSPERVVPGVRDAELLKGSLRVSGIPFKCDPAIGSAGRKAAARLAADLSMACGRTSTVTSPIGLAASVGSGSAKGIIFLHADGMQPGEYHISIGSRCAVVSASSDEGIVHSAQTLRQLLPESIYGAADGEKARWVLPCCEIHDGPGMAYRGLMLDCSRHFWSTAEIRRCLDLMEAFKLNSFVWHLSDDQGWRMETDTFPQLNSIGSWREGTATSDGSSDHERYGGFYSKDEIREIIRYAEERGITVIPEISLAGHVMAALAACPGIGCTGGPYEAATGWGIFDELICPGKQQSYEFVQTVLGEAAALFPSEYVHIGAADCPTTRLETCPDCQAKIGGLGLHDRPGSTAEQQLLGHFVGQMAGMLASAGKKAVCREDVLDWMTAEQLLESGITVICDDAARGASTASQGIPVIFTSAPAEGTAALGIQEDVWTESISTPEQLERRLEDTLPQLSEKQWRASSDPEKISNLENRKTE</sequence>
<dbReference type="Proteomes" id="UP000823769">
    <property type="component" value="Unassembled WGS sequence"/>
</dbReference>
<keyword evidence="4" id="KW-0378">Hydrolase</keyword>
<dbReference type="AlphaFoldDB" id="A0A9D9IYF9"/>
<comment type="catalytic activity">
    <reaction evidence="1">
        <text>Hydrolysis of terminal non-reducing N-acetyl-D-hexosamine residues in N-acetyl-beta-D-hexosaminides.</text>
        <dbReference type="EC" id="3.2.1.52"/>
    </reaction>
</comment>
<organism evidence="10 11">
    <name type="scientific">Candidatus Cryptobacteroides avistercoris</name>
    <dbReference type="NCBI Taxonomy" id="2840758"/>
    <lineage>
        <taxon>Bacteria</taxon>
        <taxon>Pseudomonadati</taxon>
        <taxon>Bacteroidota</taxon>
        <taxon>Bacteroidia</taxon>
        <taxon>Bacteroidales</taxon>
        <taxon>Candidatus Cryptobacteroides</taxon>
    </lineage>
</organism>
<dbReference type="EMBL" id="JADILW010000066">
    <property type="protein sequence ID" value="MBO8480414.1"/>
    <property type="molecule type" value="Genomic_DNA"/>
</dbReference>
<feature type="signal peptide" evidence="7">
    <location>
        <begin position="1"/>
        <end position="18"/>
    </location>
</feature>
<accession>A0A9D9IYF9</accession>
<evidence type="ECO:0000259" key="8">
    <source>
        <dbReference type="Pfam" id="PF00728"/>
    </source>
</evidence>
<evidence type="ECO:0000256" key="4">
    <source>
        <dbReference type="ARBA" id="ARBA00022801"/>
    </source>
</evidence>
<dbReference type="Pfam" id="PF02838">
    <property type="entry name" value="Glyco_hydro_20b"/>
    <property type="match status" value="1"/>
</dbReference>
<keyword evidence="5" id="KW-0326">Glycosidase</keyword>
<dbReference type="Gene3D" id="3.30.379.10">
    <property type="entry name" value="Chitobiase/beta-hexosaminidase domain 2-like"/>
    <property type="match status" value="1"/>
</dbReference>
<dbReference type="PANTHER" id="PTHR22600">
    <property type="entry name" value="BETA-HEXOSAMINIDASE"/>
    <property type="match status" value="1"/>
</dbReference>
<dbReference type="InterPro" id="IPR015883">
    <property type="entry name" value="Glyco_hydro_20_cat"/>
</dbReference>
<dbReference type="GO" id="GO:0030203">
    <property type="term" value="P:glycosaminoglycan metabolic process"/>
    <property type="evidence" value="ECO:0007669"/>
    <property type="project" value="TreeGrafter"/>
</dbReference>
<feature type="domain" description="Beta-hexosaminidase bacterial type N-terminal" evidence="9">
    <location>
        <begin position="24"/>
        <end position="161"/>
    </location>
</feature>
<dbReference type="SUPFAM" id="SSF55545">
    <property type="entry name" value="beta-N-acetylhexosaminidase-like domain"/>
    <property type="match status" value="1"/>
</dbReference>
<feature type="domain" description="Glycoside hydrolase family 20 catalytic" evidence="8">
    <location>
        <begin position="166"/>
        <end position="433"/>
    </location>
</feature>
<feature type="chain" id="PRO_5039468042" description="beta-N-acetylhexosaminidase" evidence="7">
    <location>
        <begin position="19"/>
        <end position="493"/>
    </location>
</feature>
<reference evidence="10" key="2">
    <citation type="journal article" date="2021" name="PeerJ">
        <title>Extensive microbial diversity within the chicken gut microbiome revealed by metagenomics and culture.</title>
        <authorList>
            <person name="Gilroy R."/>
            <person name="Ravi A."/>
            <person name="Getino M."/>
            <person name="Pursley I."/>
            <person name="Horton D.L."/>
            <person name="Alikhan N.F."/>
            <person name="Baker D."/>
            <person name="Gharbi K."/>
            <person name="Hall N."/>
            <person name="Watson M."/>
            <person name="Adriaenssens E.M."/>
            <person name="Foster-Nyarko E."/>
            <person name="Jarju S."/>
            <person name="Secka A."/>
            <person name="Antonio M."/>
            <person name="Oren A."/>
            <person name="Chaudhuri R.R."/>
            <person name="La Ragione R."/>
            <person name="Hildebrand F."/>
            <person name="Pallen M.J."/>
        </authorList>
    </citation>
    <scope>NUCLEOTIDE SEQUENCE</scope>
    <source>
        <strain evidence="10">B3-1481</strain>
    </source>
</reference>
<name>A0A9D9IYF9_9BACT</name>
<evidence type="ECO:0000259" key="9">
    <source>
        <dbReference type="Pfam" id="PF02838"/>
    </source>
</evidence>
<evidence type="ECO:0000256" key="7">
    <source>
        <dbReference type="SAM" id="SignalP"/>
    </source>
</evidence>
<dbReference type="EC" id="3.2.1.52" evidence="3"/>
<evidence type="ECO:0000313" key="11">
    <source>
        <dbReference type="Proteomes" id="UP000823769"/>
    </source>
</evidence>
<evidence type="ECO:0000256" key="1">
    <source>
        <dbReference type="ARBA" id="ARBA00001231"/>
    </source>
</evidence>
<feature type="compositionally biased region" description="Basic and acidic residues" evidence="6">
    <location>
        <begin position="473"/>
        <end position="493"/>
    </location>
</feature>
<dbReference type="InterPro" id="IPR015882">
    <property type="entry name" value="HEX_bac_N"/>
</dbReference>
<dbReference type="InterPro" id="IPR025705">
    <property type="entry name" value="Beta_hexosaminidase_sua/sub"/>
</dbReference>
<dbReference type="InterPro" id="IPR029018">
    <property type="entry name" value="Hex-like_dom2"/>
</dbReference>
<reference evidence="10" key="1">
    <citation type="submission" date="2020-10" db="EMBL/GenBank/DDBJ databases">
        <authorList>
            <person name="Gilroy R."/>
        </authorList>
    </citation>
    <scope>NUCLEOTIDE SEQUENCE</scope>
    <source>
        <strain evidence="10">B3-1481</strain>
    </source>
</reference>
<keyword evidence="7" id="KW-0732">Signal</keyword>
<evidence type="ECO:0000256" key="2">
    <source>
        <dbReference type="ARBA" id="ARBA00006285"/>
    </source>
</evidence>
<dbReference type="PRINTS" id="PR00738">
    <property type="entry name" value="GLHYDRLASE20"/>
</dbReference>
<evidence type="ECO:0000256" key="5">
    <source>
        <dbReference type="ARBA" id="ARBA00023295"/>
    </source>
</evidence>
<proteinExistence type="inferred from homology"/>
<dbReference type="SUPFAM" id="SSF51445">
    <property type="entry name" value="(Trans)glycosidases"/>
    <property type="match status" value="1"/>
</dbReference>
<feature type="region of interest" description="Disordered" evidence="6">
    <location>
        <begin position="465"/>
        <end position="493"/>
    </location>
</feature>
<gene>
    <name evidence="10" type="ORF">IAB76_04810</name>
</gene>
<dbReference type="GO" id="GO:0004563">
    <property type="term" value="F:beta-N-acetylhexosaminidase activity"/>
    <property type="evidence" value="ECO:0007669"/>
    <property type="project" value="UniProtKB-EC"/>
</dbReference>
<comment type="similarity">
    <text evidence="2">Belongs to the glycosyl hydrolase 20 family.</text>
</comment>
<evidence type="ECO:0000256" key="6">
    <source>
        <dbReference type="SAM" id="MobiDB-lite"/>
    </source>
</evidence>